<dbReference type="PANTHER" id="PTHR14969:SF13">
    <property type="entry name" value="AT30094P"/>
    <property type="match status" value="1"/>
</dbReference>
<dbReference type="CDD" id="cd03392">
    <property type="entry name" value="PAP2_like_2"/>
    <property type="match status" value="1"/>
</dbReference>
<keyword evidence="1" id="KW-0472">Membrane</keyword>
<sequence>MGFLHRWERDPSRPTVRAALSDLGRRALLPVVPLWAMIVGTGFLIVGPLHSLPEEGAVNEALVSERTPVLDAVTSVLSNIGATLFIISACLVAIGVLWWRTGQWWLAIVPGIAVALQALVFITSSALVGRERPDVEPLDIAPPTSSYPSGHTGASTAFYLTMAMLAQRIRRPALRRTATIACVLVPLLVATARLYRGMHSPTDVVVGFLNGIACALIAWHYLRRDRRSQRAASPSAEVAAG</sequence>
<organism evidence="3 4">
    <name type="scientific">Georgenia daeguensis</name>
    <dbReference type="NCBI Taxonomy" id="908355"/>
    <lineage>
        <taxon>Bacteria</taxon>
        <taxon>Bacillati</taxon>
        <taxon>Actinomycetota</taxon>
        <taxon>Actinomycetes</taxon>
        <taxon>Micrococcales</taxon>
        <taxon>Bogoriellaceae</taxon>
        <taxon>Georgenia</taxon>
    </lineage>
</organism>
<proteinExistence type="predicted"/>
<dbReference type="SMART" id="SM00014">
    <property type="entry name" value="acidPPc"/>
    <property type="match status" value="1"/>
</dbReference>
<protein>
    <submittedName>
        <fullName evidence="3">Phosphatase PAP2 family protein</fullName>
    </submittedName>
</protein>
<dbReference type="RefSeq" id="WP_345037123.1">
    <property type="nucleotide sequence ID" value="NZ_BAABBA010000002.1"/>
</dbReference>
<evidence type="ECO:0000313" key="3">
    <source>
        <dbReference type="EMBL" id="GAA4286061.1"/>
    </source>
</evidence>
<feature type="transmembrane region" description="Helical" evidence="1">
    <location>
        <begin position="27"/>
        <end position="46"/>
    </location>
</feature>
<evidence type="ECO:0000259" key="2">
    <source>
        <dbReference type="SMART" id="SM00014"/>
    </source>
</evidence>
<dbReference type="InterPro" id="IPR000326">
    <property type="entry name" value="PAP2/HPO"/>
</dbReference>
<feature type="transmembrane region" description="Helical" evidence="1">
    <location>
        <begin position="76"/>
        <end position="98"/>
    </location>
</feature>
<dbReference type="PANTHER" id="PTHR14969">
    <property type="entry name" value="SPHINGOSINE-1-PHOSPHATE PHOSPHOHYDROLASE"/>
    <property type="match status" value="1"/>
</dbReference>
<keyword evidence="1" id="KW-1133">Transmembrane helix</keyword>
<dbReference type="InterPro" id="IPR036938">
    <property type="entry name" value="PAP2/HPO_sf"/>
</dbReference>
<gene>
    <name evidence="3" type="ORF">GCM10022262_04200</name>
</gene>
<feature type="transmembrane region" description="Helical" evidence="1">
    <location>
        <begin position="178"/>
        <end position="198"/>
    </location>
</feature>
<evidence type="ECO:0000313" key="4">
    <source>
        <dbReference type="Proteomes" id="UP001499841"/>
    </source>
</evidence>
<reference evidence="4" key="1">
    <citation type="journal article" date="2019" name="Int. J. Syst. Evol. Microbiol.">
        <title>The Global Catalogue of Microorganisms (GCM) 10K type strain sequencing project: providing services to taxonomists for standard genome sequencing and annotation.</title>
        <authorList>
            <consortium name="The Broad Institute Genomics Platform"/>
            <consortium name="The Broad Institute Genome Sequencing Center for Infectious Disease"/>
            <person name="Wu L."/>
            <person name="Ma J."/>
        </authorList>
    </citation>
    <scope>NUCLEOTIDE SEQUENCE [LARGE SCALE GENOMIC DNA]</scope>
    <source>
        <strain evidence="4">JCM 17459</strain>
    </source>
</reference>
<keyword evidence="1" id="KW-0812">Transmembrane</keyword>
<accession>A0ABP8EQ73</accession>
<dbReference type="EMBL" id="BAABBA010000002">
    <property type="protein sequence ID" value="GAA4286061.1"/>
    <property type="molecule type" value="Genomic_DNA"/>
</dbReference>
<feature type="transmembrane region" description="Helical" evidence="1">
    <location>
        <begin position="148"/>
        <end position="166"/>
    </location>
</feature>
<keyword evidence="4" id="KW-1185">Reference proteome</keyword>
<comment type="caution">
    <text evidence="3">The sequence shown here is derived from an EMBL/GenBank/DDBJ whole genome shotgun (WGS) entry which is preliminary data.</text>
</comment>
<dbReference type="SUPFAM" id="SSF48317">
    <property type="entry name" value="Acid phosphatase/Vanadium-dependent haloperoxidase"/>
    <property type="match status" value="1"/>
</dbReference>
<feature type="transmembrane region" description="Helical" evidence="1">
    <location>
        <begin position="204"/>
        <end position="222"/>
    </location>
</feature>
<dbReference type="Gene3D" id="1.20.144.10">
    <property type="entry name" value="Phosphatidic acid phosphatase type 2/haloperoxidase"/>
    <property type="match status" value="1"/>
</dbReference>
<feature type="transmembrane region" description="Helical" evidence="1">
    <location>
        <begin position="105"/>
        <end position="128"/>
    </location>
</feature>
<evidence type="ECO:0000256" key="1">
    <source>
        <dbReference type="SAM" id="Phobius"/>
    </source>
</evidence>
<name>A0ABP8EQ73_9MICO</name>
<dbReference type="Proteomes" id="UP001499841">
    <property type="component" value="Unassembled WGS sequence"/>
</dbReference>
<dbReference type="Pfam" id="PF01569">
    <property type="entry name" value="PAP2"/>
    <property type="match status" value="1"/>
</dbReference>
<feature type="domain" description="Phosphatidic acid phosphatase type 2/haloperoxidase" evidence="2">
    <location>
        <begin position="109"/>
        <end position="219"/>
    </location>
</feature>